<protein>
    <submittedName>
        <fullName evidence="2">Extracellular solute-binding protein</fullName>
    </submittedName>
</protein>
<keyword evidence="1" id="KW-0732">Signal</keyword>
<dbReference type="PANTHER" id="PTHR43649">
    <property type="entry name" value="ARABINOSE-BINDING PROTEIN-RELATED"/>
    <property type="match status" value="1"/>
</dbReference>
<feature type="chain" id="PRO_5038413892" evidence="1">
    <location>
        <begin position="23"/>
        <end position="434"/>
    </location>
</feature>
<evidence type="ECO:0000256" key="1">
    <source>
        <dbReference type="SAM" id="SignalP"/>
    </source>
</evidence>
<dbReference type="InterPro" id="IPR006059">
    <property type="entry name" value="SBP"/>
</dbReference>
<sequence>MKKMLGLLLACALVLGACSSNGGTNSAGEGGNGGDGGDASKITIWAWDPNFNIKAMNLAKETYAADHPDVEIEIIENAQNDIVQKLNTGLSSGTTKGLPNIVLIEDYRAQSFLQAYPDMFHPLTDSFKAEDFAEYKLGPTSVGDTRYGLPFDSGVTGLYVRTDYLEQAGYTVDDMQDITWDQYIEIGKAVKEKTGKDWLSLDPNDLGILRVMIQSAGSWYLKEDGKTADLADNAALKEAFETYKKMMDANIVKIHSDWSQYVANYNSGDAASVPTGNWFTPSITAAADQAGKWAIVPLPKLTNNADSVHASSLGGSSWYVLNVPGKEAAAEFLGATLGSNVDLYQKLVTDIGAIGTYKPASEGEAYKAPNEFFGGQVIVQDFAKWTAEIPNVNYGMHTYAIEDILVVEMQNYLNGKAIDQVLADAQKQADSQIK</sequence>
<organism evidence="2 3">
    <name type="scientific">Paenibacillus nanensis</name>
    <dbReference type="NCBI Taxonomy" id="393251"/>
    <lineage>
        <taxon>Bacteria</taxon>
        <taxon>Bacillati</taxon>
        <taxon>Bacillota</taxon>
        <taxon>Bacilli</taxon>
        <taxon>Bacillales</taxon>
        <taxon>Paenibacillaceae</taxon>
        <taxon>Paenibacillus</taxon>
    </lineage>
</organism>
<dbReference type="SUPFAM" id="SSF53850">
    <property type="entry name" value="Periplasmic binding protein-like II"/>
    <property type="match status" value="1"/>
</dbReference>
<dbReference type="EMBL" id="QXQA01000011">
    <property type="protein sequence ID" value="RIX51275.1"/>
    <property type="molecule type" value="Genomic_DNA"/>
</dbReference>
<feature type="signal peptide" evidence="1">
    <location>
        <begin position="1"/>
        <end position="22"/>
    </location>
</feature>
<dbReference type="Pfam" id="PF13416">
    <property type="entry name" value="SBP_bac_8"/>
    <property type="match status" value="1"/>
</dbReference>
<dbReference type="Proteomes" id="UP000266482">
    <property type="component" value="Unassembled WGS sequence"/>
</dbReference>
<dbReference type="RefSeq" id="WP_119601008.1">
    <property type="nucleotide sequence ID" value="NZ_QXQA01000011.1"/>
</dbReference>
<reference evidence="2 3" key="1">
    <citation type="submission" date="2018-09" db="EMBL/GenBank/DDBJ databases">
        <title>Paenibacillus aracenensis nov. sp. isolated from a cave in southern Spain.</title>
        <authorList>
            <person name="Jurado V."/>
            <person name="Gutierrez-Patricio S."/>
            <person name="Gonzalez-Pimentel J.L."/>
            <person name="Miller A.Z."/>
            <person name="Laiz L."/>
            <person name="Saiz-Jimenez C."/>
        </authorList>
    </citation>
    <scope>NUCLEOTIDE SEQUENCE [LARGE SCALE GENOMIC DNA]</scope>
    <source>
        <strain evidence="2 3">DSM 22867</strain>
    </source>
</reference>
<comment type="caution">
    <text evidence="2">The sequence shown here is derived from an EMBL/GenBank/DDBJ whole genome shotgun (WGS) entry which is preliminary data.</text>
</comment>
<dbReference type="AlphaFoldDB" id="A0A3A1USR2"/>
<gene>
    <name evidence="2" type="ORF">D3P08_17560</name>
</gene>
<accession>A0A3A1USR2</accession>
<proteinExistence type="predicted"/>
<evidence type="ECO:0000313" key="3">
    <source>
        <dbReference type="Proteomes" id="UP000266482"/>
    </source>
</evidence>
<dbReference type="PROSITE" id="PS51257">
    <property type="entry name" value="PROKAR_LIPOPROTEIN"/>
    <property type="match status" value="1"/>
</dbReference>
<keyword evidence="3" id="KW-1185">Reference proteome</keyword>
<dbReference type="OrthoDB" id="9768630at2"/>
<dbReference type="PANTHER" id="PTHR43649:SF32">
    <property type="entry name" value="SUGAR BINDING SECRETED PROTEIN"/>
    <property type="match status" value="1"/>
</dbReference>
<dbReference type="InterPro" id="IPR050490">
    <property type="entry name" value="Bact_solute-bd_prot1"/>
</dbReference>
<name>A0A3A1USR2_9BACL</name>
<dbReference type="Gene3D" id="3.40.190.10">
    <property type="entry name" value="Periplasmic binding protein-like II"/>
    <property type="match status" value="1"/>
</dbReference>
<evidence type="ECO:0000313" key="2">
    <source>
        <dbReference type="EMBL" id="RIX51275.1"/>
    </source>
</evidence>